<proteinExistence type="predicted"/>
<dbReference type="AlphaFoldDB" id="A0A7M1T0Q7"/>
<dbReference type="Proteomes" id="UP000593605">
    <property type="component" value="Chromosome"/>
</dbReference>
<dbReference type="Gene3D" id="3.90.550.10">
    <property type="entry name" value="Spore Coat Polysaccharide Biosynthesis Protein SpsA, Chain A"/>
    <property type="match status" value="1"/>
</dbReference>
<dbReference type="PANTHER" id="PTHR22916:SF3">
    <property type="entry name" value="UDP-GLCNAC:BETAGAL BETA-1,3-N-ACETYLGLUCOSAMINYLTRANSFERASE-LIKE PROTEIN 1"/>
    <property type="match status" value="1"/>
</dbReference>
<sequence length="277" mass="32199">MQPKVSIIVPCYNQEGFIKEALQSVLDQTYQNWECLVTDDGSQDNSAAVIKSFSEKDDRIKYFYQENAGVSAARNNGLRNANGKYLLMLDGDDVLNPRGVEEAVKEFEKDPELLVVFSDTTSFGEGIEPKSSNSAPQFGLKDLLLTNRLFITSMFQRKDAEGVFYDEPLGQPGEDWDYWIRLFKKNRDRSSNVKKIDYQIFKYRKHGKSAHDAGKQDAARRKRSGILIFENHKDVIYEYYPNYFQVLSKMLFYEQKLEKIYSSKPYKIYDKIVKLFK</sequence>
<name>A0A7M1T0Q7_9FLAO</name>
<dbReference type="InterPro" id="IPR029044">
    <property type="entry name" value="Nucleotide-diphossugar_trans"/>
</dbReference>
<dbReference type="RefSeq" id="WP_193439533.1">
    <property type="nucleotide sequence ID" value="NZ_CP063145.1"/>
</dbReference>
<dbReference type="KEGG" id="civ:IMZ16_07510"/>
<protein>
    <submittedName>
        <fullName evidence="2">Glycosyltransferase family 2 protein</fullName>
    </submittedName>
</protein>
<dbReference type="Pfam" id="PF00535">
    <property type="entry name" value="Glycos_transf_2"/>
    <property type="match status" value="1"/>
</dbReference>
<dbReference type="InterPro" id="IPR001173">
    <property type="entry name" value="Glyco_trans_2-like"/>
</dbReference>
<dbReference type="EMBL" id="CP063145">
    <property type="protein sequence ID" value="QOR73375.1"/>
    <property type="molecule type" value="Genomic_DNA"/>
</dbReference>
<dbReference type="SUPFAM" id="SSF53448">
    <property type="entry name" value="Nucleotide-diphospho-sugar transferases"/>
    <property type="match status" value="1"/>
</dbReference>
<gene>
    <name evidence="2" type="ORF">IMZ16_07510</name>
</gene>
<dbReference type="PANTHER" id="PTHR22916">
    <property type="entry name" value="GLYCOSYLTRANSFERASE"/>
    <property type="match status" value="1"/>
</dbReference>
<evidence type="ECO:0000313" key="3">
    <source>
        <dbReference type="Proteomes" id="UP000593605"/>
    </source>
</evidence>
<organism evidence="2 3">
    <name type="scientific">Cruoricaptor ignavus</name>
    <dbReference type="NCBI Taxonomy" id="1118202"/>
    <lineage>
        <taxon>Bacteria</taxon>
        <taxon>Pseudomonadati</taxon>
        <taxon>Bacteroidota</taxon>
        <taxon>Flavobacteriia</taxon>
        <taxon>Flavobacteriales</taxon>
        <taxon>Weeksellaceae</taxon>
        <taxon>Cruoricaptor</taxon>
    </lineage>
</organism>
<evidence type="ECO:0000259" key="1">
    <source>
        <dbReference type="Pfam" id="PF00535"/>
    </source>
</evidence>
<accession>A0A7M1T0Q7</accession>
<dbReference type="CDD" id="cd00761">
    <property type="entry name" value="Glyco_tranf_GTA_type"/>
    <property type="match status" value="1"/>
</dbReference>
<reference evidence="2 3" key="1">
    <citation type="submission" date="2020-10" db="EMBL/GenBank/DDBJ databases">
        <title>Complete genome of Cruoricapor ignavus strain M1214 isolated from the blood culture of a febrile patient.</title>
        <authorList>
            <person name="Guglielmino C.J.D."/>
        </authorList>
    </citation>
    <scope>NUCLEOTIDE SEQUENCE [LARGE SCALE GENOMIC DNA]</scope>
    <source>
        <strain evidence="2 3">M1214</strain>
    </source>
</reference>
<keyword evidence="2" id="KW-0808">Transferase</keyword>
<feature type="domain" description="Glycosyltransferase 2-like" evidence="1">
    <location>
        <begin position="6"/>
        <end position="133"/>
    </location>
</feature>
<evidence type="ECO:0000313" key="2">
    <source>
        <dbReference type="EMBL" id="QOR73375.1"/>
    </source>
</evidence>
<dbReference type="GO" id="GO:0016758">
    <property type="term" value="F:hexosyltransferase activity"/>
    <property type="evidence" value="ECO:0007669"/>
    <property type="project" value="UniProtKB-ARBA"/>
</dbReference>